<dbReference type="PANTHER" id="PTHR30335">
    <property type="entry name" value="INTEGRAL MEMBRANE PROTEIN OF SOXR-REDUCING COMPLEX"/>
    <property type="match status" value="1"/>
</dbReference>
<feature type="transmembrane region" description="Helical" evidence="8">
    <location>
        <begin position="133"/>
        <end position="153"/>
    </location>
</feature>
<name>A0A9W6DDI0_9FIRM</name>
<evidence type="ECO:0000256" key="3">
    <source>
        <dbReference type="ARBA" id="ARBA00022692"/>
    </source>
</evidence>
<reference evidence="9" key="1">
    <citation type="submission" date="2022-06" db="EMBL/GenBank/DDBJ databases">
        <title>Vallitalea longa sp. nov., an anaerobic bacterium isolated from marine sediment.</title>
        <authorList>
            <person name="Hirano S."/>
            <person name="Terahara T."/>
            <person name="Mori K."/>
            <person name="Hamada M."/>
            <person name="Matsumoto R."/>
            <person name="Kobayashi T."/>
        </authorList>
    </citation>
    <scope>NUCLEOTIDE SEQUENCE</scope>
    <source>
        <strain evidence="9">SH18-1</strain>
    </source>
</reference>
<comment type="similarity">
    <text evidence="8">Belongs to the NqrDE/RnfAE family.</text>
</comment>
<dbReference type="NCBIfam" id="TIGR01943">
    <property type="entry name" value="rnfA"/>
    <property type="match status" value="1"/>
</dbReference>
<dbReference type="HAMAP" id="MF_00459">
    <property type="entry name" value="RsxA_RnfA"/>
    <property type="match status" value="1"/>
</dbReference>
<accession>A0A9W6DDI0</accession>
<evidence type="ECO:0000256" key="1">
    <source>
        <dbReference type="ARBA" id="ARBA00004127"/>
    </source>
</evidence>
<dbReference type="NCBIfam" id="NF003481">
    <property type="entry name" value="PRK05151.1"/>
    <property type="match status" value="1"/>
</dbReference>
<keyword evidence="6 8" id="KW-1133">Transmembrane helix</keyword>
<organism evidence="9 10">
    <name type="scientific">Vallitalea longa</name>
    <dbReference type="NCBI Taxonomy" id="2936439"/>
    <lineage>
        <taxon>Bacteria</taxon>
        <taxon>Bacillati</taxon>
        <taxon>Bacillota</taxon>
        <taxon>Clostridia</taxon>
        <taxon>Lachnospirales</taxon>
        <taxon>Vallitaleaceae</taxon>
        <taxon>Vallitalea</taxon>
    </lineage>
</organism>
<keyword evidence="4 8" id="KW-1278">Translocase</keyword>
<keyword evidence="3 8" id="KW-0812">Transmembrane</keyword>
<comment type="caution">
    <text evidence="8">Lacks conserved residue(s) required for the propagation of feature annotation.</text>
</comment>
<dbReference type="GO" id="GO:0005886">
    <property type="term" value="C:plasma membrane"/>
    <property type="evidence" value="ECO:0007669"/>
    <property type="project" value="UniProtKB-SubCell"/>
</dbReference>
<comment type="function">
    <text evidence="8">Part of a membrane-bound complex that couples electron transfer with translocation of ions across the membrane.</text>
</comment>
<evidence type="ECO:0000256" key="7">
    <source>
        <dbReference type="ARBA" id="ARBA00023136"/>
    </source>
</evidence>
<evidence type="ECO:0000256" key="6">
    <source>
        <dbReference type="ARBA" id="ARBA00022989"/>
    </source>
</evidence>
<feature type="transmembrane region" description="Helical" evidence="8">
    <location>
        <begin position="70"/>
        <end position="91"/>
    </location>
</feature>
<dbReference type="EMBL" id="BRLB01000002">
    <property type="protein sequence ID" value="GKX28876.1"/>
    <property type="molecule type" value="Genomic_DNA"/>
</dbReference>
<dbReference type="AlphaFoldDB" id="A0A9W6DDI0"/>
<dbReference type="GO" id="GO:0012505">
    <property type="term" value="C:endomembrane system"/>
    <property type="evidence" value="ECO:0007669"/>
    <property type="project" value="UniProtKB-SubCell"/>
</dbReference>
<dbReference type="PANTHER" id="PTHR30335:SF0">
    <property type="entry name" value="ION-TRANSLOCATING OXIDOREDUCTASE COMPLEX SUBUNIT A"/>
    <property type="match status" value="1"/>
</dbReference>
<comment type="subcellular location">
    <subcellularLocation>
        <location evidence="8">Cell membrane</location>
        <topology evidence="8">Multi-pass membrane protein</topology>
    </subcellularLocation>
    <subcellularLocation>
        <location evidence="1">Endomembrane system</location>
        <topology evidence="1">Multi-pass membrane protein</topology>
    </subcellularLocation>
</comment>
<evidence type="ECO:0000313" key="10">
    <source>
        <dbReference type="Proteomes" id="UP001144256"/>
    </source>
</evidence>
<feature type="transmembrane region" description="Helical" evidence="8">
    <location>
        <begin position="37"/>
        <end position="58"/>
    </location>
</feature>
<gene>
    <name evidence="8 9" type="primary">rnfA</name>
    <name evidence="9" type="ORF">SH1V18_13560</name>
</gene>
<feature type="transmembrane region" description="Helical" evidence="8">
    <location>
        <begin position="168"/>
        <end position="190"/>
    </location>
</feature>
<dbReference type="RefSeq" id="WP_281813764.1">
    <property type="nucleotide sequence ID" value="NZ_BRLB01000002.1"/>
</dbReference>
<dbReference type="InterPro" id="IPR011293">
    <property type="entry name" value="Ion_transpt_RnfA/RsxA"/>
</dbReference>
<dbReference type="Pfam" id="PF02508">
    <property type="entry name" value="Rnf-Nqr"/>
    <property type="match status" value="1"/>
</dbReference>
<evidence type="ECO:0000256" key="4">
    <source>
        <dbReference type="ARBA" id="ARBA00022967"/>
    </source>
</evidence>
<keyword evidence="5 8" id="KW-0249">Electron transport</keyword>
<evidence type="ECO:0000256" key="5">
    <source>
        <dbReference type="ARBA" id="ARBA00022982"/>
    </source>
</evidence>
<dbReference type="InterPro" id="IPR050133">
    <property type="entry name" value="NqrDE/RnfAE_oxidrdctase"/>
</dbReference>
<evidence type="ECO:0000313" key="9">
    <source>
        <dbReference type="EMBL" id="GKX28876.1"/>
    </source>
</evidence>
<keyword evidence="8" id="KW-1003">Cell membrane</keyword>
<dbReference type="InterPro" id="IPR003667">
    <property type="entry name" value="NqrDE/RnfAE"/>
</dbReference>
<sequence>MELLLLFIGAVLVNNVVLTRFLGICPFLGVSKKVETSFGMGLAVTFVMTLASLISYLVYKYILVTLHIEYLYTIAFILVIASLVQLVEMVIQKSSPSLYQALGVYLPLITTNCAVLGIAVINMQAEYSLIKSIINGFGTAVGFTLAIVILAGIRERIQFNDIPKSFKGYPIVLITAGLMAIAFLGFSGLIK</sequence>
<keyword evidence="7 8" id="KW-0472">Membrane</keyword>
<dbReference type="GO" id="GO:0022900">
    <property type="term" value="P:electron transport chain"/>
    <property type="evidence" value="ECO:0007669"/>
    <property type="project" value="UniProtKB-UniRule"/>
</dbReference>
<dbReference type="Proteomes" id="UP001144256">
    <property type="component" value="Unassembled WGS sequence"/>
</dbReference>
<keyword evidence="2 8" id="KW-0813">Transport</keyword>
<dbReference type="EC" id="7.-.-.-" evidence="8"/>
<feature type="transmembrane region" description="Helical" evidence="8">
    <location>
        <begin position="97"/>
        <end position="121"/>
    </location>
</feature>
<evidence type="ECO:0000256" key="2">
    <source>
        <dbReference type="ARBA" id="ARBA00022448"/>
    </source>
</evidence>
<dbReference type="PIRSF" id="PIRSF006102">
    <property type="entry name" value="NQR_DE"/>
    <property type="match status" value="1"/>
</dbReference>
<comment type="subunit">
    <text evidence="8">The complex is composed of six subunits: RnfA, RnfB, RnfC, RnfD, RnfE and RnfG.</text>
</comment>
<evidence type="ECO:0000256" key="8">
    <source>
        <dbReference type="HAMAP-Rule" id="MF_00459"/>
    </source>
</evidence>
<keyword evidence="10" id="KW-1185">Reference proteome</keyword>
<proteinExistence type="inferred from homology"/>
<comment type="caution">
    <text evidence="9">The sequence shown here is derived from an EMBL/GenBank/DDBJ whole genome shotgun (WGS) entry which is preliminary data.</text>
</comment>
<protein>
    <recommendedName>
        <fullName evidence="8">Ion-translocating oxidoreductase complex subunit A</fullName>
        <ecNumber evidence="8">7.-.-.-</ecNumber>
    </recommendedName>
    <alternativeName>
        <fullName evidence="8">Rnf electron transport complex subunit A</fullName>
    </alternativeName>
</protein>